<dbReference type="AlphaFoldDB" id="B0MW86"/>
<protein>
    <submittedName>
        <fullName evidence="1">Uncharacterized protein</fullName>
    </submittedName>
</protein>
<sequence>MFFVLKTFPVKERRSEGKAVGVGSFRRENLSDDTENTSIFSHIIKRI</sequence>
<keyword evidence="2" id="KW-1185">Reference proteome</keyword>
<gene>
    <name evidence="1" type="ORF">ALIPUT_01388</name>
</gene>
<evidence type="ECO:0000313" key="1">
    <source>
        <dbReference type="EMBL" id="EDS03561.1"/>
    </source>
</evidence>
<reference evidence="1" key="1">
    <citation type="submission" date="2007-10" db="EMBL/GenBank/DDBJ databases">
        <authorList>
            <person name="Fulton L."/>
            <person name="Clifton S."/>
            <person name="Fulton B."/>
            <person name="Xu J."/>
            <person name="Minx P."/>
            <person name="Pepin K.H."/>
            <person name="Johnson M."/>
            <person name="Thiruvilangam P."/>
            <person name="Bhonagiri V."/>
            <person name="Nash W.E."/>
            <person name="Mardis E.R."/>
            <person name="Wilson R.K."/>
        </authorList>
    </citation>
    <scope>NUCLEOTIDE SEQUENCE [LARGE SCALE GENOMIC DNA]</scope>
    <source>
        <strain evidence="1">DSM 17216</strain>
    </source>
</reference>
<dbReference type="Proteomes" id="UP000005819">
    <property type="component" value="Unassembled WGS sequence"/>
</dbReference>
<organism evidence="1 2">
    <name type="scientific">Alistipes putredinis DSM 17216</name>
    <dbReference type="NCBI Taxonomy" id="445970"/>
    <lineage>
        <taxon>Bacteria</taxon>
        <taxon>Pseudomonadati</taxon>
        <taxon>Bacteroidota</taxon>
        <taxon>Bacteroidia</taxon>
        <taxon>Bacteroidales</taxon>
        <taxon>Rikenellaceae</taxon>
        <taxon>Alistipes</taxon>
    </lineage>
</organism>
<dbReference type="EMBL" id="ABFK02000018">
    <property type="protein sequence ID" value="EDS03561.1"/>
    <property type="molecule type" value="Genomic_DNA"/>
</dbReference>
<name>B0MW86_9BACT</name>
<evidence type="ECO:0000313" key="2">
    <source>
        <dbReference type="Proteomes" id="UP000005819"/>
    </source>
</evidence>
<comment type="caution">
    <text evidence="1">The sequence shown here is derived from an EMBL/GenBank/DDBJ whole genome shotgun (WGS) entry which is preliminary data.</text>
</comment>
<reference evidence="1" key="2">
    <citation type="submission" date="2013-09" db="EMBL/GenBank/DDBJ databases">
        <title>Draft genome sequence of Alistipes putredinis (DSM 17216).</title>
        <authorList>
            <person name="Sudarsanam P."/>
            <person name="Ley R."/>
            <person name="Guruge J."/>
            <person name="Turnbaugh P.J."/>
            <person name="Mahowald M."/>
            <person name="Liep D."/>
            <person name="Gordon J."/>
        </authorList>
    </citation>
    <scope>NUCLEOTIDE SEQUENCE</scope>
    <source>
        <strain evidence="1">DSM 17216</strain>
    </source>
</reference>
<proteinExistence type="predicted"/>
<dbReference type="HOGENOM" id="CLU_3163841_0_0_10"/>
<accession>B0MW86</accession>